<dbReference type="Pfam" id="PF13977">
    <property type="entry name" value="TetR_C_6"/>
    <property type="match status" value="1"/>
</dbReference>
<evidence type="ECO:0000256" key="5">
    <source>
        <dbReference type="PROSITE-ProRule" id="PRU00335"/>
    </source>
</evidence>
<keyword evidence="2" id="KW-0805">Transcription regulation</keyword>
<name>A0ABS2RXK2_9MICO</name>
<protein>
    <submittedName>
        <fullName evidence="7">AcrR family transcriptional regulator</fullName>
    </submittedName>
</protein>
<proteinExistence type="predicted"/>
<evidence type="ECO:0000256" key="2">
    <source>
        <dbReference type="ARBA" id="ARBA00023015"/>
    </source>
</evidence>
<keyword evidence="4" id="KW-0804">Transcription</keyword>
<dbReference type="InterPro" id="IPR009057">
    <property type="entry name" value="Homeodomain-like_sf"/>
</dbReference>
<sequence length="192" mass="21160">MARSIDVGERRRIVSDAAARVLARNGLGALSVRGVAAEAGLPPSTVRYVFPTQASVRTHALETVFDATTRRVDAVPETLPDRERARRILLELLPLDEERLIELDVYLALGNAALTDPALRPALDRVVSDMQQWTEQIVRLVGVPEAERVFEAQRLHALIDGLAMHVSRLAPGESGDWAIRVLDRHLDGLAPR</sequence>
<dbReference type="Proteomes" id="UP000746584">
    <property type="component" value="Unassembled WGS sequence"/>
</dbReference>
<dbReference type="SUPFAM" id="SSF48498">
    <property type="entry name" value="Tetracyclin repressor-like, C-terminal domain"/>
    <property type="match status" value="1"/>
</dbReference>
<dbReference type="InterPro" id="IPR039538">
    <property type="entry name" value="BetI_C"/>
</dbReference>
<accession>A0ABS2RXK2</accession>
<dbReference type="RefSeq" id="WP_031273556.1">
    <property type="nucleotide sequence ID" value="NZ_BMOI01000008.1"/>
</dbReference>
<keyword evidence="1" id="KW-0678">Repressor</keyword>
<evidence type="ECO:0000313" key="7">
    <source>
        <dbReference type="EMBL" id="MBM7803758.1"/>
    </source>
</evidence>
<dbReference type="Pfam" id="PF00440">
    <property type="entry name" value="TetR_N"/>
    <property type="match status" value="1"/>
</dbReference>
<dbReference type="PROSITE" id="PS50977">
    <property type="entry name" value="HTH_TETR_2"/>
    <property type="match status" value="1"/>
</dbReference>
<keyword evidence="3 5" id="KW-0238">DNA-binding</keyword>
<evidence type="ECO:0000256" key="3">
    <source>
        <dbReference type="ARBA" id="ARBA00023125"/>
    </source>
</evidence>
<dbReference type="InterPro" id="IPR036271">
    <property type="entry name" value="Tet_transcr_reg_TetR-rel_C_sf"/>
</dbReference>
<dbReference type="EMBL" id="JAFBCG010000001">
    <property type="protein sequence ID" value="MBM7803758.1"/>
    <property type="molecule type" value="Genomic_DNA"/>
</dbReference>
<evidence type="ECO:0000259" key="6">
    <source>
        <dbReference type="PROSITE" id="PS50977"/>
    </source>
</evidence>
<feature type="DNA-binding region" description="H-T-H motif" evidence="5">
    <location>
        <begin position="31"/>
        <end position="50"/>
    </location>
</feature>
<evidence type="ECO:0000256" key="4">
    <source>
        <dbReference type="ARBA" id="ARBA00023163"/>
    </source>
</evidence>
<dbReference type="InterPro" id="IPR001647">
    <property type="entry name" value="HTH_TetR"/>
</dbReference>
<feature type="domain" description="HTH tetR-type" evidence="6">
    <location>
        <begin position="8"/>
        <end position="68"/>
    </location>
</feature>
<gene>
    <name evidence="7" type="ORF">JOE58_003009</name>
</gene>
<keyword evidence="8" id="KW-1185">Reference proteome</keyword>
<evidence type="ECO:0000256" key="1">
    <source>
        <dbReference type="ARBA" id="ARBA00022491"/>
    </source>
</evidence>
<evidence type="ECO:0000313" key="8">
    <source>
        <dbReference type="Proteomes" id="UP000746584"/>
    </source>
</evidence>
<dbReference type="SUPFAM" id="SSF46689">
    <property type="entry name" value="Homeodomain-like"/>
    <property type="match status" value="1"/>
</dbReference>
<comment type="caution">
    <text evidence="7">The sequence shown here is derived from an EMBL/GenBank/DDBJ whole genome shotgun (WGS) entry which is preliminary data.</text>
</comment>
<organism evidence="7 8">
    <name type="scientific">Curtobacterium luteum</name>
    <dbReference type="NCBI Taxonomy" id="33881"/>
    <lineage>
        <taxon>Bacteria</taxon>
        <taxon>Bacillati</taxon>
        <taxon>Actinomycetota</taxon>
        <taxon>Actinomycetes</taxon>
        <taxon>Micrococcales</taxon>
        <taxon>Microbacteriaceae</taxon>
        <taxon>Curtobacterium</taxon>
    </lineage>
</organism>
<reference evidence="7 8" key="1">
    <citation type="submission" date="2021-01" db="EMBL/GenBank/DDBJ databases">
        <title>Sequencing the genomes of 1000 actinobacteria strains.</title>
        <authorList>
            <person name="Klenk H.-P."/>
        </authorList>
    </citation>
    <scope>NUCLEOTIDE SEQUENCE [LARGE SCALE GENOMIC DNA]</scope>
    <source>
        <strain evidence="7 8">DSM 20542</strain>
    </source>
</reference>
<dbReference type="Gene3D" id="1.10.357.10">
    <property type="entry name" value="Tetracycline Repressor, domain 2"/>
    <property type="match status" value="1"/>
</dbReference>